<dbReference type="Gene3D" id="3.40.50.300">
    <property type="entry name" value="P-loop containing nucleotide triphosphate hydrolases"/>
    <property type="match status" value="1"/>
</dbReference>
<dbReference type="Pfam" id="PF00005">
    <property type="entry name" value="ABC_tran"/>
    <property type="match status" value="1"/>
</dbReference>
<keyword evidence="7 9" id="KW-1133">Transmembrane helix</keyword>
<feature type="transmembrane region" description="Helical" evidence="9">
    <location>
        <begin position="160"/>
        <end position="178"/>
    </location>
</feature>
<evidence type="ECO:0000313" key="13">
    <source>
        <dbReference type="Proteomes" id="UP000198534"/>
    </source>
</evidence>
<dbReference type="InterPro" id="IPR036640">
    <property type="entry name" value="ABC1_TM_sf"/>
</dbReference>
<dbReference type="InterPro" id="IPR003439">
    <property type="entry name" value="ABC_transporter-like_ATP-bd"/>
</dbReference>
<dbReference type="STRING" id="1048340.SAMN05444487_12033"/>
<dbReference type="GO" id="GO:0005524">
    <property type="term" value="F:ATP binding"/>
    <property type="evidence" value="ECO:0007669"/>
    <property type="project" value="UniProtKB-KW"/>
</dbReference>
<dbReference type="Proteomes" id="UP000198534">
    <property type="component" value="Unassembled WGS sequence"/>
</dbReference>
<feature type="transmembrane region" description="Helical" evidence="9">
    <location>
        <begin position="280"/>
        <end position="301"/>
    </location>
</feature>
<evidence type="ECO:0000256" key="8">
    <source>
        <dbReference type="ARBA" id="ARBA00023136"/>
    </source>
</evidence>
<evidence type="ECO:0000256" key="6">
    <source>
        <dbReference type="ARBA" id="ARBA00022840"/>
    </source>
</evidence>
<keyword evidence="6 12" id="KW-0067">ATP-binding</keyword>
<protein>
    <submittedName>
        <fullName evidence="12">ATP-binding cassette, subfamily B</fullName>
    </submittedName>
</protein>
<dbReference type="SMART" id="SM00382">
    <property type="entry name" value="AAA"/>
    <property type="match status" value="1"/>
</dbReference>
<dbReference type="PANTHER" id="PTHR43394">
    <property type="entry name" value="ATP-DEPENDENT PERMEASE MDL1, MITOCHONDRIAL"/>
    <property type="match status" value="1"/>
</dbReference>
<feature type="transmembrane region" description="Helical" evidence="9">
    <location>
        <begin position="18"/>
        <end position="37"/>
    </location>
</feature>
<evidence type="ECO:0000256" key="4">
    <source>
        <dbReference type="ARBA" id="ARBA00022692"/>
    </source>
</evidence>
<feature type="transmembrane region" description="Helical" evidence="9">
    <location>
        <begin position="135"/>
        <end position="154"/>
    </location>
</feature>
<accession>A0A1H3C6T0</accession>
<dbReference type="SUPFAM" id="SSF52540">
    <property type="entry name" value="P-loop containing nucleoside triphosphate hydrolases"/>
    <property type="match status" value="1"/>
</dbReference>
<dbReference type="InterPro" id="IPR011527">
    <property type="entry name" value="ABC1_TM_dom"/>
</dbReference>
<keyword evidence="2" id="KW-0813">Transport</keyword>
<keyword evidence="13" id="KW-1185">Reference proteome</keyword>
<evidence type="ECO:0000256" key="9">
    <source>
        <dbReference type="SAM" id="Phobius"/>
    </source>
</evidence>
<dbReference type="Pfam" id="PF00664">
    <property type="entry name" value="ABC_membrane"/>
    <property type="match status" value="1"/>
</dbReference>
<dbReference type="GO" id="GO:0015421">
    <property type="term" value="F:ABC-type oligopeptide transporter activity"/>
    <property type="evidence" value="ECO:0007669"/>
    <property type="project" value="TreeGrafter"/>
</dbReference>
<keyword evidence="3" id="KW-1003">Cell membrane</keyword>
<comment type="subcellular location">
    <subcellularLocation>
        <location evidence="1">Cell membrane</location>
        <topology evidence="1">Multi-pass membrane protein</topology>
    </subcellularLocation>
</comment>
<dbReference type="PROSITE" id="PS50893">
    <property type="entry name" value="ABC_TRANSPORTER_2"/>
    <property type="match status" value="1"/>
</dbReference>
<dbReference type="SUPFAM" id="SSF90123">
    <property type="entry name" value="ABC transporter transmembrane region"/>
    <property type="match status" value="1"/>
</dbReference>
<name>A0A1H3C6T0_9BACL</name>
<feature type="domain" description="ABC transporter" evidence="10">
    <location>
        <begin position="338"/>
        <end position="571"/>
    </location>
</feature>
<dbReference type="EMBL" id="FNNQ01000020">
    <property type="protein sequence ID" value="SDX49785.1"/>
    <property type="molecule type" value="Genomic_DNA"/>
</dbReference>
<evidence type="ECO:0000259" key="10">
    <source>
        <dbReference type="PROSITE" id="PS50893"/>
    </source>
</evidence>
<dbReference type="InterPro" id="IPR039421">
    <property type="entry name" value="Type_1_exporter"/>
</dbReference>
<keyword evidence="4 9" id="KW-0812">Transmembrane</keyword>
<dbReference type="Gene3D" id="1.20.1560.10">
    <property type="entry name" value="ABC transporter type 1, transmembrane domain"/>
    <property type="match status" value="1"/>
</dbReference>
<gene>
    <name evidence="12" type="ORF">SAMN05444487_12033</name>
</gene>
<dbReference type="InterPro" id="IPR003593">
    <property type="entry name" value="AAA+_ATPase"/>
</dbReference>
<dbReference type="CDD" id="cd18541">
    <property type="entry name" value="ABC_6TM_TmrB_like"/>
    <property type="match status" value="1"/>
</dbReference>
<dbReference type="InterPro" id="IPR017871">
    <property type="entry name" value="ABC_transporter-like_CS"/>
</dbReference>
<feature type="domain" description="ABC transmembrane type-1" evidence="11">
    <location>
        <begin position="19"/>
        <end position="303"/>
    </location>
</feature>
<proteinExistence type="predicted"/>
<dbReference type="FunFam" id="1.20.1560.10:FF:000011">
    <property type="entry name" value="Multidrug ABC transporter ATP-binding protein"/>
    <property type="match status" value="1"/>
</dbReference>
<dbReference type="PROSITE" id="PS50929">
    <property type="entry name" value="ABC_TM1F"/>
    <property type="match status" value="1"/>
</dbReference>
<dbReference type="FunFam" id="3.40.50.300:FF:000221">
    <property type="entry name" value="Multidrug ABC transporter ATP-binding protein"/>
    <property type="match status" value="1"/>
</dbReference>
<evidence type="ECO:0000256" key="2">
    <source>
        <dbReference type="ARBA" id="ARBA00022448"/>
    </source>
</evidence>
<sequence length="585" mass="65579">MSVFKDLWWYFRQEKKNYIAGVFFLLVVGLLELYPPYVVRLVVDEIKQQTLTSEKLLQWLGVLALTALLLYVLRFVWRVFIFGASYRLAQLLRRRLLNHWSRMSPQFFHRHRTGDLMAHATNDVQAVQATAGEGVLTLVDSIVFGGLVVAMMAISLSWKLTLIALLPMPILALAITYYGKWMHERFRTAQAAFSDINDKVQENISGVRVVKSFGREEREKASFMTLSEDVTRKNLAVAKVQSLFGPTISLIAGIAFFLAIVFGSRYVIRGEMTIGQLTQFTIYLGLLIWPMLAFGFLFNILQRGRASYARIRTLLAVKEDVQENKGAISTPATGDIQLNIHSFTYTEANVPVLRDVNVFVKKGETLGIVGRTGSGKSTLFKLLMREMDMVDGEIQIGGKSLTDYQLSALRFAFGYVPQDPFLFSTTIAKNIAFADPKASQEEIEAAARLACVHEDILAFEKGYETVVGERGVTLSGGQKQRISIARALLMDPEILILDDSLSAVDARTEEAILTELRREREGKTTLIAAHRFSGVEHAEQIIVLEDGQIQEKGTHKQLLANSGWYAWMYRQQQLESLIVKGGGGG</sequence>
<dbReference type="GO" id="GO:0016887">
    <property type="term" value="F:ATP hydrolysis activity"/>
    <property type="evidence" value="ECO:0007669"/>
    <property type="project" value="InterPro"/>
</dbReference>
<feature type="transmembrane region" description="Helical" evidence="9">
    <location>
        <begin position="57"/>
        <end position="77"/>
    </location>
</feature>
<reference evidence="12 13" key="1">
    <citation type="submission" date="2016-10" db="EMBL/GenBank/DDBJ databases">
        <authorList>
            <person name="de Groot N.N."/>
        </authorList>
    </citation>
    <scope>NUCLEOTIDE SEQUENCE [LARGE SCALE GENOMIC DNA]</scope>
    <source>
        <strain evidence="12 13">DSM 45610</strain>
    </source>
</reference>
<dbReference type="PROSITE" id="PS00211">
    <property type="entry name" value="ABC_TRANSPORTER_1"/>
    <property type="match status" value="1"/>
</dbReference>
<organism evidence="12 13">
    <name type="scientific">Marininema mesophilum</name>
    <dbReference type="NCBI Taxonomy" id="1048340"/>
    <lineage>
        <taxon>Bacteria</taxon>
        <taxon>Bacillati</taxon>
        <taxon>Bacillota</taxon>
        <taxon>Bacilli</taxon>
        <taxon>Bacillales</taxon>
        <taxon>Thermoactinomycetaceae</taxon>
        <taxon>Marininema</taxon>
    </lineage>
</organism>
<evidence type="ECO:0000259" key="11">
    <source>
        <dbReference type="PROSITE" id="PS50929"/>
    </source>
</evidence>
<evidence type="ECO:0000313" key="12">
    <source>
        <dbReference type="EMBL" id="SDX49785.1"/>
    </source>
</evidence>
<evidence type="ECO:0000256" key="5">
    <source>
        <dbReference type="ARBA" id="ARBA00022741"/>
    </source>
</evidence>
<dbReference type="RefSeq" id="WP_091742781.1">
    <property type="nucleotide sequence ID" value="NZ_FNNQ01000020.1"/>
</dbReference>
<keyword evidence="8 9" id="KW-0472">Membrane</keyword>
<evidence type="ECO:0000256" key="1">
    <source>
        <dbReference type="ARBA" id="ARBA00004651"/>
    </source>
</evidence>
<dbReference type="OrthoDB" id="9770415at2"/>
<dbReference type="AlphaFoldDB" id="A0A1H3C6T0"/>
<feature type="transmembrane region" description="Helical" evidence="9">
    <location>
        <begin position="243"/>
        <end position="268"/>
    </location>
</feature>
<dbReference type="PANTHER" id="PTHR43394:SF1">
    <property type="entry name" value="ATP-BINDING CASSETTE SUB-FAMILY B MEMBER 10, MITOCHONDRIAL"/>
    <property type="match status" value="1"/>
</dbReference>
<keyword evidence="5" id="KW-0547">Nucleotide-binding</keyword>
<evidence type="ECO:0000256" key="3">
    <source>
        <dbReference type="ARBA" id="ARBA00022475"/>
    </source>
</evidence>
<dbReference type="GO" id="GO:0005886">
    <property type="term" value="C:plasma membrane"/>
    <property type="evidence" value="ECO:0007669"/>
    <property type="project" value="UniProtKB-SubCell"/>
</dbReference>
<dbReference type="InterPro" id="IPR027417">
    <property type="entry name" value="P-loop_NTPase"/>
</dbReference>
<evidence type="ECO:0000256" key="7">
    <source>
        <dbReference type="ARBA" id="ARBA00022989"/>
    </source>
</evidence>